<sequence>MLNTSDAPRPQRGIMGIILAFVPWILYWSLPAPWGLTGGLAGSALLLARQVGRGKPKLMDGVTLAFFVAAGIMSCGLHSPWFARWEGVLVFAVLAAMALVSLAVRAPFTLQYAREDWPQEFWHEPLFVRTNVHITLAWALAFLYGAGAAAFNTLNPPGIYAPLLTHAGTALGLAFTIIWPAYYPRRTIGRMLRKKERRRPRWPNPDLASWQQIRQIKADENDPPGPGRDSPIPLSLVYKVHPEDRFDVIVIGAGIGGLTAAARLANRGLRVCVLEKHHRPGGYCTSFVRKGYTFDGGVESISGCGPNGPVRLLLEELGLESRIEFRHHGHRLITPDGVIDIPSSYVEFTNLLIDLAPAEEEGIRTLMGELHAAYYQVYQDTPRTGGVPRPPATVDEMLRYPLDHPDFYRAMGYTWGDYLRRRVQDEHIIRILGLLTAYLGDRGLDTPAARMIPLMGYYVDGGVYPVGGSQRLADVLVEAIQEREGEVRLNSPVARILLAEDRAAGVRLEDGSELLAPVVISNADPQQTFLRLVGTGHLPADYVARVKRLRPSPSAFVLYMALERPSGLPERVFVLRDRPLPRDTFGIGSFLLVSNASLDPGMVPPNCGDLTMITLTRLTAEHLNCMARSDYLAFKEQLASIMLDYVEEVAPRIRRHIVHVEAATPRTFYRYTWNSQGCIYGLEPEAGPEGPVWLDRKTPIPGLWLVGASVEPGPGIEGVVISGTYCADEIYAGC</sequence>
<evidence type="ECO:0000256" key="1">
    <source>
        <dbReference type="SAM" id="Phobius"/>
    </source>
</evidence>
<evidence type="ECO:0000313" key="3">
    <source>
        <dbReference type="EMBL" id="AEG15598.1"/>
    </source>
</evidence>
<reference evidence="4" key="1">
    <citation type="submission" date="2011-05" db="EMBL/GenBank/DDBJ databases">
        <title>Complete sequence of Desulfotomaculum kuznetsovii DSM 6115.</title>
        <authorList>
            <person name="Lucas S."/>
            <person name="Han J."/>
            <person name="Lapidus A."/>
            <person name="Cheng J.-F."/>
            <person name="Goodwin L."/>
            <person name="Pitluck S."/>
            <person name="Peters L."/>
            <person name="Mikhailova N."/>
            <person name="Lu M."/>
            <person name="Saunders E."/>
            <person name="Han C."/>
            <person name="Tapia R."/>
            <person name="Land M."/>
            <person name="Hauser L."/>
            <person name="Kyrpides N."/>
            <person name="Ivanova N."/>
            <person name="Pagani I."/>
            <person name="Nazina T."/>
            <person name="Ivanova A."/>
            <person name="Parshina S."/>
            <person name="Kuever J."/>
            <person name="Muyzer G."/>
            <person name="Plugge C."/>
            <person name="Stams A."/>
            <person name="Woyke T."/>
        </authorList>
    </citation>
    <scope>NUCLEOTIDE SEQUENCE [LARGE SCALE GENOMIC DNA]</scope>
    <source>
        <strain evidence="4">DSM 6115 / VKM B-1805 / 17</strain>
    </source>
</reference>
<dbReference type="SUPFAM" id="SSF51905">
    <property type="entry name" value="FAD/NAD(P)-binding domain"/>
    <property type="match status" value="1"/>
</dbReference>
<dbReference type="InterPro" id="IPR002937">
    <property type="entry name" value="Amino_oxidase"/>
</dbReference>
<feature type="transmembrane region" description="Helical" evidence="1">
    <location>
        <begin position="89"/>
        <end position="110"/>
    </location>
</feature>
<dbReference type="InterPro" id="IPR045892">
    <property type="entry name" value="CrtISO-like"/>
</dbReference>
<dbReference type="GO" id="GO:0016116">
    <property type="term" value="P:carotenoid metabolic process"/>
    <property type="evidence" value="ECO:0007669"/>
    <property type="project" value="InterPro"/>
</dbReference>
<accession>A0AAU8Q3P6</accession>
<protein>
    <submittedName>
        <fullName evidence="3">Amine oxidase</fullName>
    </submittedName>
</protein>
<name>A0AAU8Q3P6_DESK7</name>
<dbReference type="Gene3D" id="3.50.50.60">
    <property type="entry name" value="FAD/NAD(P)-binding domain"/>
    <property type="match status" value="2"/>
</dbReference>
<dbReference type="KEGG" id="dku:Desku_2043"/>
<keyword evidence="4" id="KW-1185">Reference proteome</keyword>
<keyword evidence="1" id="KW-0812">Transmembrane</keyword>
<gene>
    <name evidence="3" type="ordered locus">Desku_2043</name>
</gene>
<evidence type="ECO:0000313" key="4">
    <source>
        <dbReference type="Proteomes" id="UP000009229"/>
    </source>
</evidence>
<dbReference type="Pfam" id="PF01593">
    <property type="entry name" value="Amino_oxidase"/>
    <property type="match status" value="1"/>
</dbReference>
<feature type="transmembrane region" description="Helical" evidence="1">
    <location>
        <begin position="64"/>
        <end position="83"/>
    </location>
</feature>
<dbReference type="PANTHER" id="PTHR46313">
    <property type="match status" value="1"/>
</dbReference>
<dbReference type="PANTHER" id="PTHR46313:SF3">
    <property type="entry name" value="PROLYCOPENE ISOMERASE, CHLOROPLASTIC"/>
    <property type="match status" value="1"/>
</dbReference>
<dbReference type="Proteomes" id="UP000009229">
    <property type="component" value="Chromosome"/>
</dbReference>
<feature type="transmembrane region" description="Helical" evidence="1">
    <location>
        <begin position="131"/>
        <end position="151"/>
    </location>
</feature>
<keyword evidence="1" id="KW-0472">Membrane</keyword>
<organism evidence="3 4">
    <name type="scientific">Desulfofundulus kuznetsovii (strain DSM 6115 / VKM B-1805 / 17)</name>
    <name type="common">Desulfotomaculum kuznetsovii</name>
    <dbReference type="NCBI Taxonomy" id="760568"/>
    <lineage>
        <taxon>Bacteria</taxon>
        <taxon>Bacillati</taxon>
        <taxon>Bacillota</taxon>
        <taxon>Clostridia</taxon>
        <taxon>Eubacteriales</taxon>
        <taxon>Peptococcaceae</taxon>
        <taxon>Desulfofundulus</taxon>
    </lineage>
</organism>
<feature type="transmembrane region" description="Helical" evidence="1">
    <location>
        <begin position="12"/>
        <end position="28"/>
    </location>
</feature>
<dbReference type="RefSeq" id="WP_013823112.1">
    <property type="nucleotide sequence ID" value="NC_015573.1"/>
</dbReference>
<evidence type="ECO:0000259" key="2">
    <source>
        <dbReference type="Pfam" id="PF01593"/>
    </source>
</evidence>
<dbReference type="AlphaFoldDB" id="A0AAU8Q3P6"/>
<dbReference type="GO" id="GO:0016491">
    <property type="term" value="F:oxidoreductase activity"/>
    <property type="evidence" value="ECO:0007669"/>
    <property type="project" value="InterPro"/>
</dbReference>
<proteinExistence type="predicted"/>
<keyword evidence="1" id="KW-1133">Transmembrane helix</keyword>
<feature type="domain" description="Amine oxidase" evidence="2">
    <location>
        <begin position="255"/>
        <end position="730"/>
    </location>
</feature>
<dbReference type="EMBL" id="CP002770">
    <property type="protein sequence ID" value="AEG15598.1"/>
    <property type="molecule type" value="Genomic_DNA"/>
</dbReference>
<dbReference type="InterPro" id="IPR036188">
    <property type="entry name" value="FAD/NAD-bd_sf"/>
</dbReference>
<feature type="transmembrane region" description="Helical" evidence="1">
    <location>
        <begin position="163"/>
        <end position="183"/>
    </location>
</feature>